<keyword evidence="2" id="KW-1185">Reference proteome</keyword>
<dbReference type="Proteomes" id="UP000886520">
    <property type="component" value="Chromosome 11"/>
</dbReference>
<accession>A0A9D4UTF4</accession>
<evidence type="ECO:0000313" key="1">
    <source>
        <dbReference type="EMBL" id="KAI5073701.1"/>
    </source>
</evidence>
<organism evidence="1 2">
    <name type="scientific">Adiantum capillus-veneris</name>
    <name type="common">Maidenhair fern</name>
    <dbReference type="NCBI Taxonomy" id="13818"/>
    <lineage>
        <taxon>Eukaryota</taxon>
        <taxon>Viridiplantae</taxon>
        <taxon>Streptophyta</taxon>
        <taxon>Embryophyta</taxon>
        <taxon>Tracheophyta</taxon>
        <taxon>Polypodiopsida</taxon>
        <taxon>Polypodiidae</taxon>
        <taxon>Polypodiales</taxon>
        <taxon>Pteridineae</taxon>
        <taxon>Pteridaceae</taxon>
        <taxon>Vittarioideae</taxon>
        <taxon>Adiantum</taxon>
    </lineage>
</organism>
<protein>
    <submittedName>
        <fullName evidence="1">Uncharacterized protein</fullName>
    </submittedName>
</protein>
<gene>
    <name evidence="1" type="ORF">GOP47_0011714</name>
</gene>
<name>A0A9D4UTF4_ADICA</name>
<evidence type="ECO:0000313" key="2">
    <source>
        <dbReference type="Proteomes" id="UP000886520"/>
    </source>
</evidence>
<dbReference type="AlphaFoldDB" id="A0A9D4UTF4"/>
<comment type="caution">
    <text evidence="1">The sequence shown here is derived from an EMBL/GenBank/DDBJ whole genome shotgun (WGS) entry which is preliminary data.</text>
</comment>
<reference evidence="1" key="1">
    <citation type="submission" date="2021-01" db="EMBL/GenBank/DDBJ databases">
        <title>Adiantum capillus-veneris genome.</title>
        <authorList>
            <person name="Fang Y."/>
            <person name="Liao Q."/>
        </authorList>
    </citation>
    <scope>NUCLEOTIDE SEQUENCE</scope>
    <source>
        <strain evidence="1">H3</strain>
        <tissue evidence="1">Leaf</tissue>
    </source>
</reference>
<sequence length="105" mass="11863">MVILMWSHGRTVCMLGWEGWAPLWWLGCAVVLVRLGAHGKVVLAPTSVVLVALCMVDRRFRRWQLCPLGGIPMSSSRLRLYSLIGWVAPSSAYFSRKDRFLVMSV</sequence>
<proteinExistence type="predicted"/>
<dbReference type="EMBL" id="JABFUD020000011">
    <property type="protein sequence ID" value="KAI5073701.1"/>
    <property type="molecule type" value="Genomic_DNA"/>
</dbReference>